<dbReference type="InterPro" id="IPR003594">
    <property type="entry name" value="HATPase_dom"/>
</dbReference>
<dbReference type="InterPro" id="IPR050482">
    <property type="entry name" value="Sensor_HK_TwoCompSys"/>
</dbReference>
<comment type="caution">
    <text evidence="7">The sequence shown here is derived from an EMBL/GenBank/DDBJ whole genome shotgun (WGS) entry which is preliminary data.</text>
</comment>
<feature type="compositionally biased region" description="Basic and acidic residues" evidence="4">
    <location>
        <begin position="1"/>
        <end position="13"/>
    </location>
</feature>
<evidence type="ECO:0000259" key="5">
    <source>
        <dbReference type="SMART" id="SM00065"/>
    </source>
</evidence>
<dbReference type="PANTHER" id="PTHR24421:SF56">
    <property type="entry name" value="OXYGEN SENSOR HISTIDINE KINASE RESPONSE REGULATOR DOST"/>
    <property type="match status" value="1"/>
</dbReference>
<feature type="region of interest" description="Disordered" evidence="4">
    <location>
        <begin position="1"/>
        <end position="20"/>
    </location>
</feature>
<dbReference type="GO" id="GO:0000155">
    <property type="term" value="F:phosphorelay sensor kinase activity"/>
    <property type="evidence" value="ECO:0007669"/>
    <property type="project" value="InterPro"/>
</dbReference>
<dbReference type="Gene3D" id="3.30.565.10">
    <property type="entry name" value="Histidine kinase-like ATPase, C-terminal domain"/>
    <property type="match status" value="1"/>
</dbReference>
<organism evidence="7 8">
    <name type="scientific">Nocardia camponoti</name>
    <dbReference type="NCBI Taxonomy" id="1616106"/>
    <lineage>
        <taxon>Bacteria</taxon>
        <taxon>Bacillati</taxon>
        <taxon>Actinomycetota</taxon>
        <taxon>Actinomycetes</taxon>
        <taxon>Mycobacteriales</taxon>
        <taxon>Nocardiaceae</taxon>
        <taxon>Nocardia</taxon>
    </lineage>
</organism>
<evidence type="ECO:0000313" key="8">
    <source>
        <dbReference type="Proteomes" id="UP000612956"/>
    </source>
</evidence>
<dbReference type="InterPro" id="IPR003018">
    <property type="entry name" value="GAF"/>
</dbReference>
<evidence type="ECO:0000256" key="3">
    <source>
        <dbReference type="ARBA" id="ARBA00023012"/>
    </source>
</evidence>
<dbReference type="InterPro" id="IPR029016">
    <property type="entry name" value="GAF-like_dom_sf"/>
</dbReference>
<keyword evidence="2 7" id="KW-0418">Kinase</keyword>
<dbReference type="SMART" id="SM00387">
    <property type="entry name" value="HATPase_c"/>
    <property type="match status" value="1"/>
</dbReference>
<proteinExistence type="predicted"/>
<dbReference type="AlphaFoldDB" id="A0A917QTZ5"/>
<reference evidence="7" key="2">
    <citation type="submission" date="2020-09" db="EMBL/GenBank/DDBJ databases">
        <authorList>
            <person name="Sun Q."/>
            <person name="Zhou Y."/>
        </authorList>
    </citation>
    <scope>NUCLEOTIDE SEQUENCE</scope>
    <source>
        <strain evidence="7">CGMCC 4.7278</strain>
    </source>
</reference>
<evidence type="ECO:0000256" key="1">
    <source>
        <dbReference type="ARBA" id="ARBA00022679"/>
    </source>
</evidence>
<keyword evidence="3" id="KW-0902">Two-component regulatory system</keyword>
<evidence type="ECO:0000256" key="2">
    <source>
        <dbReference type="ARBA" id="ARBA00022777"/>
    </source>
</evidence>
<evidence type="ECO:0000256" key="4">
    <source>
        <dbReference type="SAM" id="MobiDB-lite"/>
    </source>
</evidence>
<dbReference type="InterPro" id="IPR011712">
    <property type="entry name" value="Sig_transdc_His_kin_sub3_dim/P"/>
</dbReference>
<feature type="domain" description="Histidine kinase/HSP90-like ATPase" evidence="6">
    <location>
        <begin position="494"/>
        <end position="589"/>
    </location>
</feature>
<evidence type="ECO:0000313" key="7">
    <source>
        <dbReference type="EMBL" id="GGK67809.1"/>
    </source>
</evidence>
<dbReference type="Proteomes" id="UP000612956">
    <property type="component" value="Unassembled WGS sequence"/>
</dbReference>
<dbReference type="Pfam" id="PF01590">
    <property type="entry name" value="GAF"/>
    <property type="match status" value="1"/>
</dbReference>
<dbReference type="SUPFAM" id="SSF55874">
    <property type="entry name" value="ATPase domain of HSP90 chaperone/DNA topoisomerase II/histidine kinase"/>
    <property type="match status" value="1"/>
</dbReference>
<keyword evidence="1" id="KW-0808">Transferase</keyword>
<dbReference type="GO" id="GO:0046983">
    <property type="term" value="F:protein dimerization activity"/>
    <property type="evidence" value="ECO:0007669"/>
    <property type="project" value="InterPro"/>
</dbReference>
<accession>A0A917QTZ5</accession>
<feature type="domain" description="GAF" evidence="5">
    <location>
        <begin position="209"/>
        <end position="383"/>
    </location>
</feature>
<dbReference type="EMBL" id="BMMW01000006">
    <property type="protein sequence ID" value="GGK67809.1"/>
    <property type="molecule type" value="Genomic_DNA"/>
</dbReference>
<dbReference type="SUPFAM" id="SSF55781">
    <property type="entry name" value="GAF domain-like"/>
    <property type="match status" value="2"/>
</dbReference>
<feature type="domain" description="GAF" evidence="5">
    <location>
        <begin position="60"/>
        <end position="208"/>
    </location>
</feature>
<gene>
    <name evidence="7" type="ORF">GCM10011591_45000</name>
</gene>
<dbReference type="Gene3D" id="1.20.5.1930">
    <property type="match status" value="1"/>
</dbReference>
<sequence>MGEQMREAADARHPVAHARSQHQLRSLLGEVSDRVESIIGSRARMDGLVEAMLTITAGLDLDETLRTIVRTGMDLVNARYGALAVRGHNQHVGQLIDEGLSEQERAQILGDPEGHGVLGAVISDKGAALRLDDLTAHATFEGFPPGHPPMHSFLGVPVRIRDTVFGSLYLTEKSDGQPFSEEDEALVMALAAAAGIAVDNAILYEQARTRQAWIEATRDIATEFLAGTESDRVLAHVVDHARGLTGSYQAFLASVPVPDEAPGEVSELVITQWTGPDAGQDWQTVPIAGTALGDAFSRRTPLRFDDASKIDLGVDLPTTDELPGAGPALVLPLCTPDATLGVLVTIRPPGFAPYSDEMLDLTAAFCDQAALAVRLADAQRRVRELDIVADRDRIARDLHDHVIQRLFAIGLTVQATLPKAVVPEVRQRLSTTIMDLQEVVQEIRGSIFDLHASGAGSDVGLQQRLELAIRRQTADIALRATIQVSGPLSVVDAALADHAEAVVREAVSNAVRHSGADNVAIMVEVANDLVISVCDNGWGIPNHVIRSGLNNLEQRAQELGGSFFIGPAERADDEDHPGTCLRWAVPLPPDVASATGAIPVVSTTPYDLGCPPREPAAPSIALGSGYALAGGPLDSGESD</sequence>
<dbReference type="Pfam" id="PF13185">
    <property type="entry name" value="GAF_2"/>
    <property type="match status" value="1"/>
</dbReference>
<dbReference type="Pfam" id="PF02518">
    <property type="entry name" value="HATPase_c"/>
    <property type="match status" value="1"/>
</dbReference>
<dbReference type="Pfam" id="PF07730">
    <property type="entry name" value="HisKA_3"/>
    <property type="match status" value="1"/>
</dbReference>
<dbReference type="PANTHER" id="PTHR24421">
    <property type="entry name" value="NITRATE/NITRITE SENSOR PROTEIN NARX-RELATED"/>
    <property type="match status" value="1"/>
</dbReference>
<evidence type="ECO:0000259" key="6">
    <source>
        <dbReference type="SMART" id="SM00387"/>
    </source>
</evidence>
<name>A0A917QTZ5_9NOCA</name>
<dbReference type="Gene3D" id="3.30.450.40">
    <property type="match status" value="2"/>
</dbReference>
<protein>
    <submittedName>
        <fullName evidence="7">Histidine kinase</fullName>
    </submittedName>
</protein>
<reference evidence="7" key="1">
    <citation type="journal article" date="2014" name="Int. J. Syst. Evol. Microbiol.">
        <title>Complete genome sequence of Corynebacterium casei LMG S-19264T (=DSM 44701T), isolated from a smear-ripened cheese.</title>
        <authorList>
            <consortium name="US DOE Joint Genome Institute (JGI-PGF)"/>
            <person name="Walter F."/>
            <person name="Albersmeier A."/>
            <person name="Kalinowski J."/>
            <person name="Ruckert C."/>
        </authorList>
    </citation>
    <scope>NUCLEOTIDE SEQUENCE</scope>
    <source>
        <strain evidence="7">CGMCC 4.7278</strain>
    </source>
</reference>
<keyword evidence="8" id="KW-1185">Reference proteome</keyword>
<dbReference type="SMART" id="SM00065">
    <property type="entry name" value="GAF"/>
    <property type="match status" value="2"/>
</dbReference>
<dbReference type="GO" id="GO:0016020">
    <property type="term" value="C:membrane"/>
    <property type="evidence" value="ECO:0007669"/>
    <property type="project" value="InterPro"/>
</dbReference>
<dbReference type="InterPro" id="IPR036890">
    <property type="entry name" value="HATPase_C_sf"/>
</dbReference>